<name>A0A6J6UWA3_9ZZZZ</name>
<evidence type="ECO:0000256" key="2">
    <source>
        <dbReference type="ARBA" id="ARBA00008954"/>
    </source>
</evidence>
<dbReference type="InterPro" id="IPR015421">
    <property type="entry name" value="PyrdxlP-dep_Trfase_major"/>
</dbReference>
<accession>A0A6J6UWA3</accession>
<dbReference type="PANTHER" id="PTHR11986">
    <property type="entry name" value="AMINOTRANSFERASE CLASS III"/>
    <property type="match status" value="1"/>
</dbReference>
<dbReference type="InterPro" id="IPR015422">
    <property type="entry name" value="PyrdxlP-dep_Trfase_small"/>
</dbReference>
<reference evidence="7" key="1">
    <citation type="submission" date="2020-05" db="EMBL/GenBank/DDBJ databases">
        <authorList>
            <person name="Chiriac C."/>
            <person name="Salcher M."/>
            <person name="Ghai R."/>
            <person name="Kavagutti S V."/>
        </authorList>
    </citation>
    <scope>NUCLEOTIDE SEQUENCE</scope>
</reference>
<dbReference type="GO" id="GO:0042802">
    <property type="term" value="F:identical protein binding"/>
    <property type="evidence" value="ECO:0007669"/>
    <property type="project" value="TreeGrafter"/>
</dbReference>
<keyword evidence="5" id="KW-0663">Pyridoxal phosphate</keyword>
<evidence type="ECO:0000313" key="6">
    <source>
        <dbReference type="EMBL" id="CAB4556433.1"/>
    </source>
</evidence>
<dbReference type="Gene3D" id="3.40.640.10">
    <property type="entry name" value="Type I PLP-dependent aspartate aminotransferase-like (Major domain)"/>
    <property type="match status" value="1"/>
</dbReference>
<dbReference type="FunFam" id="3.40.640.10:FF:000013">
    <property type="entry name" value="4-aminobutyrate aminotransferase"/>
    <property type="match status" value="1"/>
</dbReference>
<evidence type="ECO:0000313" key="7">
    <source>
        <dbReference type="EMBL" id="CAB4764211.1"/>
    </source>
</evidence>
<dbReference type="Gene3D" id="3.90.1150.10">
    <property type="entry name" value="Aspartate Aminotransferase, domain 1"/>
    <property type="match status" value="1"/>
</dbReference>
<organism evidence="7">
    <name type="scientific">freshwater metagenome</name>
    <dbReference type="NCBI Taxonomy" id="449393"/>
    <lineage>
        <taxon>unclassified sequences</taxon>
        <taxon>metagenomes</taxon>
        <taxon>ecological metagenomes</taxon>
    </lineage>
</organism>
<dbReference type="EMBL" id="CAEZYU010000201">
    <property type="protein sequence ID" value="CAB4764211.1"/>
    <property type="molecule type" value="Genomic_DNA"/>
</dbReference>
<proteinExistence type="inferred from homology"/>
<keyword evidence="3" id="KW-0032">Aminotransferase</keyword>
<dbReference type="InterPro" id="IPR005814">
    <property type="entry name" value="Aminotrans_3"/>
</dbReference>
<dbReference type="SUPFAM" id="SSF53383">
    <property type="entry name" value="PLP-dependent transferases"/>
    <property type="match status" value="1"/>
</dbReference>
<dbReference type="PROSITE" id="PS00600">
    <property type="entry name" value="AA_TRANSFER_CLASS_3"/>
    <property type="match status" value="1"/>
</dbReference>
<sequence>MSTHLAPVWFQVTGLDVVEGSGCWVTTSSGEKYLDFTGGIAVVSTGHCHPHVVEAIRAQAGRFIHAQVNCYRHDLLEPLAERLSEITPEGIDTFFFANSGAEATEGAIKLAKQATGRPNTIVFQGSFHGRTHLAMAMTTSKTGYRAGHAPLPSGVFVAPFPQCLDTARAHPELSAEQATDLAIDTAVAGFRFLLASQTAPAETAAVIIEPVLGEGGYVQAPPRFMREVATICAEHGILFIADEVQSGFARTGTMFAVEQCDLQPDIIVMAKGIASGFPLAAIGASAELMARWPVGSHGGTYGGNPIGCAAALATIDVLTESGFLDQVAARGEQLRSGLRALAAQHAVIADVRGPGLMVALEFRDEYTGQPDAERTSAVIAHARTQGNLLVMNAGTWGNIIRFMPPLVVSQEEMDLALAVIGAALEATA</sequence>
<dbReference type="EMBL" id="CAEZSF010000275">
    <property type="protein sequence ID" value="CAB4556433.1"/>
    <property type="molecule type" value="Genomic_DNA"/>
</dbReference>
<dbReference type="GO" id="GO:0008483">
    <property type="term" value="F:transaminase activity"/>
    <property type="evidence" value="ECO:0007669"/>
    <property type="project" value="UniProtKB-KW"/>
</dbReference>
<comment type="cofactor">
    <cofactor evidence="1">
        <name>pyridoxal 5'-phosphate</name>
        <dbReference type="ChEBI" id="CHEBI:597326"/>
    </cofactor>
</comment>
<dbReference type="CDD" id="cd00610">
    <property type="entry name" value="OAT_like"/>
    <property type="match status" value="1"/>
</dbReference>
<dbReference type="GO" id="GO:0030170">
    <property type="term" value="F:pyridoxal phosphate binding"/>
    <property type="evidence" value="ECO:0007669"/>
    <property type="project" value="InterPro"/>
</dbReference>
<keyword evidence="4" id="KW-0808">Transferase</keyword>
<evidence type="ECO:0000313" key="8">
    <source>
        <dbReference type="EMBL" id="CAB4904234.1"/>
    </source>
</evidence>
<comment type="similarity">
    <text evidence="2">Belongs to the class-III pyridoxal-phosphate-dependent aminotransferase family.</text>
</comment>
<dbReference type="InterPro" id="IPR049704">
    <property type="entry name" value="Aminotrans_3_PPA_site"/>
</dbReference>
<evidence type="ECO:0000256" key="4">
    <source>
        <dbReference type="ARBA" id="ARBA00022679"/>
    </source>
</evidence>
<dbReference type="InterPro" id="IPR050103">
    <property type="entry name" value="Class-III_PLP-dep_AT"/>
</dbReference>
<dbReference type="InterPro" id="IPR015424">
    <property type="entry name" value="PyrdxlP-dep_Trfase"/>
</dbReference>
<gene>
    <name evidence="6" type="ORF">UFOPK1358_01945</name>
    <name evidence="7" type="ORF">UFOPK2766_02416</name>
    <name evidence="8" type="ORF">UFOPK3519_01003</name>
</gene>
<evidence type="ECO:0000256" key="1">
    <source>
        <dbReference type="ARBA" id="ARBA00001933"/>
    </source>
</evidence>
<evidence type="ECO:0000256" key="3">
    <source>
        <dbReference type="ARBA" id="ARBA00022576"/>
    </source>
</evidence>
<dbReference type="Pfam" id="PF00202">
    <property type="entry name" value="Aminotran_3"/>
    <property type="match status" value="1"/>
</dbReference>
<dbReference type="PIRSF" id="PIRSF000521">
    <property type="entry name" value="Transaminase_4ab_Lys_Orn"/>
    <property type="match status" value="1"/>
</dbReference>
<evidence type="ECO:0000256" key="5">
    <source>
        <dbReference type="ARBA" id="ARBA00022898"/>
    </source>
</evidence>
<protein>
    <submittedName>
        <fullName evidence="7">Unannotated protein</fullName>
    </submittedName>
</protein>
<dbReference type="EMBL" id="CAFBMG010000071">
    <property type="protein sequence ID" value="CAB4904234.1"/>
    <property type="molecule type" value="Genomic_DNA"/>
</dbReference>
<dbReference type="AlphaFoldDB" id="A0A6J6UWA3"/>